<dbReference type="Pfam" id="PF25508">
    <property type="entry name" value="TRPM2"/>
    <property type="match status" value="1"/>
</dbReference>
<dbReference type="EMBL" id="JASSZA010000010">
    <property type="protein sequence ID" value="KAK2099878.1"/>
    <property type="molecule type" value="Genomic_DNA"/>
</dbReference>
<keyword evidence="2" id="KW-0812">Transmembrane</keyword>
<feature type="domain" description="TRPM-like" evidence="6">
    <location>
        <begin position="1"/>
        <end position="252"/>
    </location>
</feature>
<evidence type="ECO:0000256" key="3">
    <source>
        <dbReference type="ARBA" id="ARBA00022989"/>
    </source>
</evidence>
<keyword evidence="7" id="KW-0675">Receptor</keyword>
<evidence type="ECO:0000256" key="1">
    <source>
        <dbReference type="ARBA" id="ARBA00004141"/>
    </source>
</evidence>
<feature type="region of interest" description="Disordered" evidence="5">
    <location>
        <begin position="100"/>
        <end position="130"/>
    </location>
</feature>
<dbReference type="Proteomes" id="UP001266305">
    <property type="component" value="Unassembled WGS sequence"/>
</dbReference>
<proteinExistence type="predicted"/>
<evidence type="ECO:0000256" key="2">
    <source>
        <dbReference type="ARBA" id="ARBA00022692"/>
    </source>
</evidence>
<dbReference type="InterPro" id="IPR057366">
    <property type="entry name" value="TRPM-like"/>
</dbReference>
<keyword evidence="3" id="KW-1133">Transmembrane helix</keyword>
<evidence type="ECO:0000256" key="4">
    <source>
        <dbReference type="ARBA" id="ARBA00023136"/>
    </source>
</evidence>
<gene>
    <name evidence="7" type="primary">TRPM5_3</name>
    <name evidence="7" type="ORF">P7K49_021226</name>
</gene>
<comment type="caution">
    <text evidence="7">The sequence shown here is derived from an EMBL/GenBank/DDBJ whole genome shotgun (WGS) entry which is preliminary data.</text>
</comment>
<reference evidence="7 8" key="1">
    <citation type="submission" date="2023-05" db="EMBL/GenBank/DDBJ databases">
        <title>B98-5 Cell Line De Novo Hybrid Assembly: An Optical Mapping Approach.</title>
        <authorList>
            <person name="Kananen K."/>
            <person name="Auerbach J.A."/>
            <person name="Kautto E."/>
            <person name="Blachly J.S."/>
        </authorList>
    </citation>
    <scope>NUCLEOTIDE SEQUENCE [LARGE SCALE GENOMIC DNA]</scope>
    <source>
        <strain evidence="7">B95-8</strain>
        <tissue evidence="7">Cell line</tissue>
    </source>
</reference>
<accession>A0ABQ9UTT4</accession>
<protein>
    <submittedName>
        <fullName evidence="7">Transient receptor putative cation channel sub M member 5</fullName>
    </submittedName>
</protein>
<dbReference type="PANTHER" id="PTHR13800:SF5">
    <property type="entry name" value="TRANSIENT RECEPTOR POTENTIAL CATION CHANNEL SUBFAMILY M MEMBER 5"/>
    <property type="match status" value="1"/>
</dbReference>
<evidence type="ECO:0000259" key="6">
    <source>
        <dbReference type="Pfam" id="PF25508"/>
    </source>
</evidence>
<keyword evidence="8" id="KW-1185">Reference proteome</keyword>
<organism evidence="7 8">
    <name type="scientific">Saguinus oedipus</name>
    <name type="common">Cotton-top tamarin</name>
    <name type="synonym">Oedipomidas oedipus</name>
    <dbReference type="NCBI Taxonomy" id="9490"/>
    <lineage>
        <taxon>Eukaryota</taxon>
        <taxon>Metazoa</taxon>
        <taxon>Chordata</taxon>
        <taxon>Craniata</taxon>
        <taxon>Vertebrata</taxon>
        <taxon>Euteleostomi</taxon>
        <taxon>Mammalia</taxon>
        <taxon>Eutheria</taxon>
        <taxon>Euarchontoglires</taxon>
        <taxon>Primates</taxon>
        <taxon>Haplorrhini</taxon>
        <taxon>Platyrrhini</taxon>
        <taxon>Cebidae</taxon>
        <taxon>Callitrichinae</taxon>
        <taxon>Saguinus</taxon>
    </lineage>
</organism>
<dbReference type="InterPro" id="IPR050927">
    <property type="entry name" value="TRPM"/>
</dbReference>
<dbReference type="PANTHER" id="PTHR13800">
    <property type="entry name" value="TRANSIENT RECEPTOR POTENTIAL CATION CHANNEL, SUBFAMILY M, MEMBER 6"/>
    <property type="match status" value="1"/>
</dbReference>
<name>A0ABQ9UTT4_SAGOE</name>
<evidence type="ECO:0000313" key="7">
    <source>
        <dbReference type="EMBL" id="KAK2099878.1"/>
    </source>
</evidence>
<sequence>MVDALVSNKPEFVRLFVDNGADVADFLTYGRLQQLYRSVSPKSLLFDLLQRKQEEARLTLASLGAQQAREPPAGPPAFSLHEVSRVLKDFLQDACRGLYQDGRPGGRRKAREANARVPQEKGPAKRPTGQKWLLDLNQRSENPWRDLFLWAVLQNRHEMATYFWAMGQEGVAAALAACKILKEMSHLETEAEVARAMREAKYEQLALDLFSECYGNSEDRAFALLVRRNRCWSKTTCLHLATEADAKAFFAHDGVQASASWPLEGCLRAGQAGELGPA</sequence>
<evidence type="ECO:0000313" key="8">
    <source>
        <dbReference type="Proteomes" id="UP001266305"/>
    </source>
</evidence>
<feature type="compositionally biased region" description="Basic and acidic residues" evidence="5">
    <location>
        <begin position="111"/>
        <end position="123"/>
    </location>
</feature>
<keyword evidence="4" id="KW-0472">Membrane</keyword>
<evidence type="ECO:0000256" key="5">
    <source>
        <dbReference type="SAM" id="MobiDB-lite"/>
    </source>
</evidence>
<comment type="subcellular location">
    <subcellularLocation>
        <location evidence="1">Membrane</location>
        <topology evidence="1">Multi-pass membrane protein</topology>
    </subcellularLocation>
</comment>